<dbReference type="InterPro" id="IPR050404">
    <property type="entry name" value="Heme-degrading_MO"/>
</dbReference>
<dbReference type="GO" id="GO:0004497">
    <property type="term" value="F:monooxygenase activity"/>
    <property type="evidence" value="ECO:0007669"/>
    <property type="project" value="UniProtKB-KW"/>
</dbReference>
<dbReference type="Gene3D" id="3.30.70.100">
    <property type="match status" value="1"/>
</dbReference>
<keyword evidence="4" id="KW-1185">Reference proteome</keyword>
<dbReference type="Proteomes" id="UP000185568">
    <property type="component" value="Unassembled WGS sequence"/>
</dbReference>
<keyword evidence="3" id="KW-0503">Monooxygenase</keyword>
<name>A0A1Q8Q971_9BACI</name>
<dbReference type="STRING" id="1714264.BTO30_02340"/>
<evidence type="ECO:0000259" key="2">
    <source>
        <dbReference type="PROSITE" id="PS51725"/>
    </source>
</evidence>
<proteinExistence type="predicted"/>
<dbReference type="AlphaFoldDB" id="A0A1Q8Q971"/>
<feature type="region of interest" description="Disordered" evidence="1">
    <location>
        <begin position="134"/>
        <end position="156"/>
    </location>
</feature>
<evidence type="ECO:0000313" key="4">
    <source>
        <dbReference type="Proteomes" id="UP000185568"/>
    </source>
</evidence>
<gene>
    <name evidence="3" type="ORF">BTO30_02340</name>
</gene>
<accession>A0A1Q8Q971</accession>
<protein>
    <submittedName>
        <fullName evidence="3">Antibiotic biosynthesis monooxygenase</fullName>
    </submittedName>
</protein>
<dbReference type="InterPro" id="IPR007138">
    <property type="entry name" value="ABM_dom"/>
</dbReference>
<dbReference type="PROSITE" id="PS51725">
    <property type="entry name" value="ABM"/>
    <property type="match status" value="1"/>
</dbReference>
<organism evidence="3 4">
    <name type="scientific">Domibacillus antri</name>
    <dbReference type="NCBI Taxonomy" id="1714264"/>
    <lineage>
        <taxon>Bacteria</taxon>
        <taxon>Bacillati</taxon>
        <taxon>Bacillota</taxon>
        <taxon>Bacilli</taxon>
        <taxon>Bacillales</taxon>
        <taxon>Bacillaceae</taxon>
        <taxon>Domibacillus</taxon>
    </lineage>
</organism>
<dbReference type="EMBL" id="MSDU01000004">
    <property type="protein sequence ID" value="OLN23805.1"/>
    <property type="molecule type" value="Genomic_DNA"/>
</dbReference>
<feature type="compositionally biased region" description="Basic and acidic residues" evidence="1">
    <location>
        <begin position="142"/>
        <end position="151"/>
    </location>
</feature>
<dbReference type="PANTHER" id="PTHR34474">
    <property type="entry name" value="SIGNAL TRANSDUCTION PROTEIN TRAP"/>
    <property type="match status" value="1"/>
</dbReference>
<sequence length="170" mass="19258">MNVYITSGTYDFLKTIKKKHAGEKMVLMDGTESAALVHETNGKSVFESPRRYEIVDAAGDMAERGYAVLNNIPVTDEGRPLFEHRFKNRAGAIENEPGFIAIRVLRPLNSDTYVIFTQWEDVKAFENWKTSDAYSQAHKKRGTEEGLDKRPNIFSGPSYLTTYTIPSEDQ</sequence>
<keyword evidence="3" id="KW-0560">Oxidoreductase</keyword>
<dbReference type="SUPFAM" id="SSF54909">
    <property type="entry name" value="Dimeric alpha+beta barrel"/>
    <property type="match status" value="1"/>
</dbReference>
<dbReference type="OrthoDB" id="2352283at2"/>
<dbReference type="PANTHER" id="PTHR34474:SF2">
    <property type="entry name" value="SIGNAL TRANSDUCTION PROTEIN TRAP"/>
    <property type="match status" value="1"/>
</dbReference>
<dbReference type="Pfam" id="PF03992">
    <property type="entry name" value="ABM"/>
    <property type="match status" value="1"/>
</dbReference>
<feature type="domain" description="ABM" evidence="2">
    <location>
        <begin position="66"/>
        <end position="154"/>
    </location>
</feature>
<evidence type="ECO:0000313" key="3">
    <source>
        <dbReference type="EMBL" id="OLN23805.1"/>
    </source>
</evidence>
<evidence type="ECO:0000256" key="1">
    <source>
        <dbReference type="SAM" id="MobiDB-lite"/>
    </source>
</evidence>
<reference evidence="3 4" key="1">
    <citation type="submission" date="2016-12" db="EMBL/GenBank/DDBJ databases">
        <title>Domibacillus antri genome sequencing.</title>
        <authorList>
            <person name="Verma A."/>
            <person name="Krishnamurthi S."/>
        </authorList>
    </citation>
    <scope>NUCLEOTIDE SEQUENCE [LARGE SCALE GENOMIC DNA]</scope>
    <source>
        <strain evidence="3 4">XD80</strain>
    </source>
</reference>
<dbReference type="InterPro" id="IPR011008">
    <property type="entry name" value="Dimeric_a/b-barrel"/>
</dbReference>
<dbReference type="RefSeq" id="WP_075397116.1">
    <property type="nucleotide sequence ID" value="NZ_MSDU01000004.1"/>
</dbReference>
<comment type="caution">
    <text evidence="3">The sequence shown here is derived from an EMBL/GenBank/DDBJ whole genome shotgun (WGS) entry which is preliminary data.</text>
</comment>